<dbReference type="PANTHER" id="PTHR38786:SF1">
    <property type="entry name" value="FLAGELLAR FLIJ PROTEIN"/>
    <property type="match status" value="1"/>
</dbReference>
<dbReference type="GO" id="GO:0003774">
    <property type="term" value="F:cytoskeletal motor activity"/>
    <property type="evidence" value="ECO:0007669"/>
    <property type="project" value="InterPro"/>
</dbReference>
<keyword evidence="5" id="KW-1003">Cell membrane</keyword>
<dbReference type="PIRSF" id="PIRSF019404">
    <property type="entry name" value="FliJ"/>
    <property type="match status" value="1"/>
</dbReference>
<dbReference type="Gene3D" id="1.10.287.1700">
    <property type="match status" value="1"/>
</dbReference>
<evidence type="ECO:0000256" key="4">
    <source>
        <dbReference type="ARBA" id="ARBA00022448"/>
    </source>
</evidence>
<dbReference type="PANTHER" id="PTHR38786">
    <property type="entry name" value="FLAGELLAR FLIJ PROTEIN"/>
    <property type="match status" value="1"/>
</dbReference>
<protein>
    <recommendedName>
        <fullName evidence="3">Flagellar FliJ protein</fullName>
    </recommendedName>
</protein>
<evidence type="ECO:0000256" key="11">
    <source>
        <dbReference type="SAM" id="MobiDB-lite"/>
    </source>
</evidence>
<dbReference type="GO" id="GO:0009288">
    <property type="term" value="C:bacterial-type flagellum"/>
    <property type="evidence" value="ECO:0007669"/>
    <property type="project" value="InterPro"/>
</dbReference>
<keyword evidence="6" id="KW-0145">Chemotaxis</keyword>
<evidence type="ECO:0000256" key="3">
    <source>
        <dbReference type="ARBA" id="ARBA00020392"/>
    </source>
</evidence>
<dbReference type="PRINTS" id="PR01004">
    <property type="entry name" value="FLGFLIJ"/>
</dbReference>
<keyword evidence="12" id="KW-0969">Cilium</keyword>
<keyword evidence="9" id="KW-0472">Membrane</keyword>
<dbReference type="InterPro" id="IPR052570">
    <property type="entry name" value="FliJ"/>
</dbReference>
<keyword evidence="8" id="KW-0653">Protein transport</keyword>
<dbReference type="EMBL" id="LR778301">
    <property type="protein sequence ID" value="CAB1370522.1"/>
    <property type="molecule type" value="Genomic_DNA"/>
</dbReference>
<evidence type="ECO:0000256" key="1">
    <source>
        <dbReference type="ARBA" id="ARBA00004413"/>
    </source>
</evidence>
<dbReference type="KEGG" id="doe:DENOEST_3368"/>
<name>A0A6S6YS29_9PROT</name>
<evidence type="ECO:0000256" key="8">
    <source>
        <dbReference type="ARBA" id="ARBA00022927"/>
    </source>
</evidence>
<evidence type="ECO:0000313" key="13">
    <source>
        <dbReference type="Proteomes" id="UP000515733"/>
    </source>
</evidence>
<keyword evidence="12" id="KW-0282">Flagellum</keyword>
<evidence type="ECO:0000256" key="7">
    <source>
        <dbReference type="ARBA" id="ARBA00022795"/>
    </source>
</evidence>
<dbReference type="GO" id="GO:0071973">
    <property type="term" value="P:bacterial-type flagellum-dependent cell motility"/>
    <property type="evidence" value="ECO:0007669"/>
    <property type="project" value="InterPro"/>
</dbReference>
<accession>A0A6S6YS29</accession>
<comment type="subcellular location">
    <subcellularLocation>
        <location evidence="1">Cell membrane</location>
        <topology evidence="1">Peripheral membrane protein</topology>
        <orientation evidence="1">Cytoplasmic side</orientation>
    </subcellularLocation>
</comment>
<dbReference type="GO" id="GO:0006935">
    <property type="term" value="P:chemotaxis"/>
    <property type="evidence" value="ECO:0007669"/>
    <property type="project" value="UniProtKB-KW"/>
</dbReference>
<dbReference type="GO" id="GO:0005886">
    <property type="term" value="C:plasma membrane"/>
    <property type="evidence" value="ECO:0007669"/>
    <property type="project" value="UniProtKB-SubCell"/>
</dbReference>
<dbReference type="GO" id="GO:0044781">
    <property type="term" value="P:bacterial-type flagellum organization"/>
    <property type="evidence" value="ECO:0007669"/>
    <property type="project" value="UniProtKB-KW"/>
</dbReference>
<dbReference type="InterPro" id="IPR053716">
    <property type="entry name" value="Flag_assembly_chemotaxis_eff"/>
</dbReference>
<keyword evidence="4" id="KW-0813">Transport</keyword>
<organism evidence="12 13">
    <name type="scientific">Denitratisoma oestradiolicum</name>
    <dbReference type="NCBI Taxonomy" id="311182"/>
    <lineage>
        <taxon>Bacteria</taxon>
        <taxon>Pseudomonadati</taxon>
        <taxon>Pseudomonadota</taxon>
        <taxon>Betaproteobacteria</taxon>
        <taxon>Nitrosomonadales</taxon>
        <taxon>Sterolibacteriaceae</taxon>
        <taxon>Denitratisoma</taxon>
    </lineage>
</organism>
<dbReference type="NCBIfam" id="TIGR02473">
    <property type="entry name" value="flagell_FliJ"/>
    <property type="match status" value="1"/>
</dbReference>
<evidence type="ECO:0000256" key="2">
    <source>
        <dbReference type="ARBA" id="ARBA00010004"/>
    </source>
</evidence>
<evidence type="ECO:0000256" key="5">
    <source>
        <dbReference type="ARBA" id="ARBA00022475"/>
    </source>
</evidence>
<feature type="region of interest" description="Disordered" evidence="11">
    <location>
        <begin position="112"/>
        <end position="150"/>
    </location>
</feature>
<dbReference type="RefSeq" id="WP_145769274.1">
    <property type="nucleotide sequence ID" value="NZ_LR778301.1"/>
</dbReference>
<evidence type="ECO:0000256" key="10">
    <source>
        <dbReference type="ARBA" id="ARBA00023225"/>
    </source>
</evidence>
<keyword evidence="12" id="KW-0966">Cell projection</keyword>
<keyword evidence="10" id="KW-1006">Bacterial flagellum protein export</keyword>
<evidence type="ECO:0000256" key="6">
    <source>
        <dbReference type="ARBA" id="ARBA00022500"/>
    </source>
</evidence>
<evidence type="ECO:0000313" key="12">
    <source>
        <dbReference type="EMBL" id="CAB1370522.1"/>
    </source>
</evidence>
<dbReference type="Proteomes" id="UP000515733">
    <property type="component" value="Chromosome"/>
</dbReference>
<feature type="compositionally biased region" description="Basic and acidic residues" evidence="11">
    <location>
        <begin position="114"/>
        <end position="150"/>
    </location>
</feature>
<proteinExistence type="inferred from homology"/>
<dbReference type="AlphaFoldDB" id="A0A6S6YS29"/>
<dbReference type="GO" id="GO:0015031">
    <property type="term" value="P:protein transport"/>
    <property type="evidence" value="ECO:0007669"/>
    <property type="project" value="UniProtKB-KW"/>
</dbReference>
<dbReference type="Pfam" id="PF02050">
    <property type="entry name" value="FliJ"/>
    <property type="match status" value="1"/>
</dbReference>
<dbReference type="InterPro" id="IPR018006">
    <property type="entry name" value="Flag_FliJ_proteobac"/>
</dbReference>
<gene>
    <name evidence="12" type="ORF">DENOEST_3368</name>
</gene>
<keyword evidence="7" id="KW-1005">Bacterial flagellum biogenesis</keyword>
<evidence type="ECO:0000256" key="9">
    <source>
        <dbReference type="ARBA" id="ARBA00023136"/>
    </source>
</evidence>
<comment type="similarity">
    <text evidence="2">Belongs to the FliJ family.</text>
</comment>
<keyword evidence="13" id="KW-1185">Reference proteome</keyword>
<dbReference type="OrthoDB" id="6465096at2"/>
<dbReference type="InterPro" id="IPR012823">
    <property type="entry name" value="Flagell_FliJ"/>
</dbReference>
<sequence>MSTRFPLQTLLDLSQMRLDETTRRLGELIAGEQEAAQRLEMLIQYRAEYNGRFIEAAQNGLGRDQWRNFQSFLDRLDTAIDQARDAVSLSQQRTAAGQQEWLSKRGQVKAYDTLAERHEDRQRHAEHRQDQKAQDEHAARRPEENESHQE</sequence>
<reference evidence="12 13" key="1">
    <citation type="submission" date="2020-03" db="EMBL/GenBank/DDBJ databases">
        <authorList>
            <consortium name="Genoscope - CEA"/>
            <person name="William W."/>
        </authorList>
    </citation>
    <scope>NUCLEOTIDE SEQUENCE [LARGE SCALE GENOMIC DNA]</scope>
    <source>
        <strain evidence="13">DSM 16959</strain>
    </source>
</reference>